<dbReference type="InterPro" id="IPR051558">
    <property type="entry name" value="Metallophosphoesterase_PAP"/>
</dbReference>
<dbReference type="SUPFAM" id="SSF57414">
    <property type="entry name" value="Hairpin loop containing domain-like"/>
    <property type="match status" value="1"/>
</dbReference>
<dbReference type="SUPFAM" id="SSF56300">
    <property type="entry name" value="Metallo-dependent phosphatases"/>
    <property type="match status" value="1"/>
</dbReference>
<protein>
    <recommendedName>
        <fullName evidence="4">Apple domain-containing protein</fullName>
    </recommendedName>
</protein>
<keyword evidence="2" id="KW-0378">Hydrolase</keyword>
<dbReference type="PANTHER" id="PTHR10161:SF14">
    <property type="entry name" value="TARTRATE-RESISTANT ACID PHOSPHATASE TYPE 5"/>
    <property type="match status" value="1"/>
</dbReference>
<dbReference type="Pfam" id="PF00149">
    <property type="entry name" value="Metallophos"/>
    <property type="match status" value="1"/>
</dbReference>
<feature type="compositionally biased region" description="Low complexity" evidence="3">
    <location>
        <begin position="547"/>
        <end position="568"/>
    </location>
</feature>
<accession>A0ABN9VTR7</accession>
<name>A0ABN9VTR7_9DINO</name>
<dbReference type="InterPro" id="IPR003609">
    <property type="entry name" value="Pan_app"/>
</dbReference>
<sequence length="581" mass="64671">MVIEVAWPVSSLEDCRSACVNASVCRAIEFDGRRQRCQVWSVEPESSVASEGSTCLAFRPEKVAHPECPASWPKPNETWCARPGENCMATGCCEDPSLSCFAKDGFWAACKPVCEPGQVDVVGDAVKYQTPWSCGLLGCGSYPGRVVPPGRWWSPPENATQHNGARLADVYIPGNGAHRVFIIGDWGGLIGGEDGSYVSPASQVHQRVHGEFVDGVDDRAQFRVRDAMVSRAAHTPPDYVLNVGDNFYWAGVEEHCNSGAIGYTGSQQFEVIYERVYAGRGIDGKQWLGVLGNHDYGGYRFEMGWDKTIGYTWASPTGRWMTPALYYSVKVWYYDFAVDYIFMDTNVWDALDPADPSSHNICSQQHNPPDATCDPIGPTSIWDCPFWFRGLWEQQKAWLDGLAPGLDGDWRLAVTHFPPYWGHLDCPGQDMARRHEIDLVISGHRHSQSGHTCPQRPSGTDLARRPLPPRERLPGPDGLRRVRRGRRRHFRAEAREQRRGRRVRVHGDGPLEGQHQDRVHLPRREGRDHLAPVRPQRRPPRGGRGPLGASRRAPPSSHGGRARGASSRDLGCCCCCCCSFS</sequence>
<dbReference type="Pfam" id="PF00024">
    <property type="entry name" value="PAN_1"/>
    <property type="match status" value="1"/>
</dbReference>
<feature type="compositionally biased region" description="Basic residues" evidence="3">
    <location>
        <begin position="481"/>
        <end position="490"/>
    </location>
</feature>
<evidence type="ECO:0000313" key="6">
    <source>
        <dbReference type="Proteomes" id="UP001189429"/>
    </source>
</evidence>
<evidence type="ECO:0000313" key="5">
    <source>
        <dbReference type="EMBL" id="CAK0875732.1"/>
    </source>
</evidence>
<dbReference type="Proteomes" id="UP001189429">
    <property type="component" value="Unassembled WGS sequence"/>
</dbReference>
<keyword evidence="1" id="KW-0732">Signal</keyword>
<evidence type="ECO:0000256" key="2">
    <source>
        <dbReference type="ARBA" id="ARBA00022801"/>
    </source>
</evidence>
<comment type="caution">
    <text evidence="5">The sequence shown here is derived from an EMBL/GenBank/DDBJ whole genome shotgun (WGS) entry which is preliminary data.</text>
</comment>
<keyword evidence="6" id="KW-1185">Reference proteome</keyword>
<dbReference type="PROSITE" id="PS50948">
    <property type="entry name" value="PAN"/>
    <property type="match status" value="1"/>
</dbReference>
<proteinExistence type="predicted"/>
<dbReference type="InterPro" id="IPR029052">
    <property type="entry name" value="Metallo-depent_PP-like"/>
</dbReference>
<evidence type="ECO:0000256" key="3">
    <source>
        <dbReference type="SAM" id="MobiDB-lite"/>
    </source>
</evidence>
<dbReference type="EMBL" id="CAUYUJ010017548">
    <property type="protein sequence ID" value="CAK0875732.1"/>
    <property type="molecule type" value="Genomic_DNA"/>
</dbReference>
<dbReference type="Gene3D" id="3.60.21.10">
    <property type="match status" value="1"/>
</dbReference>
<feature type="compositionally biased region" description="Basic and acidic residues" evidence="3">
    <location>
        <begin position="462"/>
        <end position="480"/>
    </location>
</feature>
<gene>
    <name evidence="5" type="ORF">PCOR1329_LOCUS60318</name>
</gene>
<organism evidence="5 6">
    <name type="scientific">Prorocentrum cordatum</name>
    <dbReference type="NCBI Taxonomy" id="2364126"/>
    <lineage>
        <taxon>Eukaryota</taxon>
        <taxon>Sar</taxon>
        <taxon>Alveolata</taxon>
        <taxon>Dinophyceae</taxon>
        <taxon>Prorocentrales</taxon>
        <taxon>Prorocentraceae</taxon>
        <taxon>Prorocentrum</taxon>
    </lineage>
</organism>
<feature type="region of interest" description="Disordered" evidence="3">
    <location>
        <begin position="443"/>
        <end position="569"/>
    </location>
</feature>
<reference evidence="5" key="1">
    <citation type="submission" date="2023-10" db="EMBL/GenBank/DDBJ databases">
        <authorList>
            <person name="Chen Y."/>
            <person name="Shah S."/>
            <person name="Dougan E. K."/>
            <person name="Thang M."/>
            <person name="Chan C."/>
        </authorList>
    </citation>
    <scope>NUCLEOTIDE SEQUENCE [LARGE SCALE GENOMIC DNA]</scope>
</reference>
<feature type="compositionally biased region" description="Polar residues" evidence="3">
    <location>
        <begin position="449"/>
        <end position="458"/>
    </location>
</feature>
<feature type="compositionally biased region" description="Basic and acidic residues" evidence="3">
    <location>
        <begin position="505"/>
        <end position="531"/>
    </location>
</feature>
<feature type="domain" description="Apple" evidence="4">
    <location>
        <begin position="1"/>
        <end position="63"/>
    </location>
</feature>
<dbReference type="InterPro" id="IPR004843">
    <property type="entry name" value="Calcineurin-like_PHP"/>
</dbReference>
<evidence type="ECO:0000256" key="1">
    <source>
        <dbReference type="ARBA" id="ARBA00022729"/>
    </source>
</evidence>
<dbReference type="PANTHER" id="PTHR10161">
    <property type="entry name" value="TARTRATE-RESISTANT ACID PHOSPHATASE TYPE 5"/>
    <property type="match status" value="1"/>
</dbReference>
<evidence type="ECO:0000259" key="4">
    <source>
        <dbReference type="PROSITE" id="PS50948"/>
    </source>
</evidence>